<dbReference type="GO" id="GO:0006071">
    <property type="term" value="P:glycerol metabolic process"/>
    <property type="evidence" value="ECO:0007669"/>
    <property type="project" value="TreeGrafter"/>
</dbReference>
<evidence type="ECO:0000256" key="3">
    <source>
        <dbReference type="ARBA" id="ARBA00022741"/>
    </source>
</evidence>
<evidence type="ECO:0000259" key="6">
    <source>
        <dbReference type="Pfam" id="PF02782"/>
    </source>
</evidence>
<dbReference type="Pfam" id="PF02782">
    <property type="entry name" value="FGGY_C"/>
    <property type="match status" value="1"/>
</dbReference>
<dbReference type="RefSeq" id="WP_109674468.1">
    <property type="nucleotide sequence ID" value="NZ_QGDT01000005.1"/>
</dbReference>
<evidence type="ECO:0000313" key="7">
    <source>
        <dbReference type="EMBL" id="PWJ57832.1"/>
    </source>
</evidence>
<evidence type="ECO:0000313" key="8">
    <source>
        <dbReference type="Proteomes" id="UP000245880"/>
    </source>
</evidence>
<comment type="caution">
    <text evidence="7">The sequence shown here is derived from an EMBL/GenBank/DDBJ whole genome shotgun (WGS) entry which is preliminary data.</text>
</comment>
<proteinExistence type="inferred from homology"/>
<keyword evidence="8" id="KW-1185">Reference proteome</keyword>
<evidence type="ECO:0000256" key="2">
    <source>
        <dbReference type="ARBA" id="ARBA00022679"/>
    </source>
</evidence>
<dbReference type="Proteomes" id="UP000245880">
    <property type="component" value="Unassembled WGS sequence"/>
</dbReference>
<reference evidence="7 8" key="1">
    <citation type="submission" date="2018-03" db="EMBL/GenBank/DDBJ databases">
        <title>Genomic Encyclopedia of Archaeal and Bacterial Type Strains, Phase II (KMG-II): from individual species to whole genera.</title>
        <authorList>
            <person name="Goeker M."/>
        </authorList>
    </citation>
    <scope>NUCLEOTIDE SEQUENCE [LARGE SCALE GENOMIC DNA]</scope>
    <source>
        <strain evidence="7 8">DSM 100346</strain>
    </source>
</reference>
<keyword evidence="5" id="KW-0067">ATP-binding</keyword>
<dbReference type="GO" id="GO:0004370">
    <property type="term" value="F:glycerol kinase activity"/>
    <property type="evidence" value="ECO:0007669"/>
    <property type="project" value="TreeGrafter"/>
</dbReference>
<keyword evidence="3" id="KW-0547">Nucleotide-binding</keyword>
<dbReference type="PANTHER" id="PTHR10196">
    <property type="entry name" value="SUGAR KINASE"/>
    <property type="match status" value="1"/>
</dbReference>
<dbReference type="EMBL" id="QGDT01000005">
    <property type="protein sequence ID" value="PWJ57832.1"/>
    <property type="molecule type" value="Genomic_DNA"/>
</dbReference>
<dbReference type="AlphaFoldDB" id="A0A316AJY2"/>
<name>A0A316AJY2_9BACT</name>
<dbReference type="GO" id="GO:0005829">
    <property type="term" value="C:cytosol"/>
    <property type="evidence" value="ECO:0007669"/>
    <property type="project" value="TreeGrafter"/>
</dbReference>
<dbReference type="PANTHER" id="PTHR10196:SF69">
    <property type="entry name" value="GLYCEROL KINASE"/>
    <property type="match status" value="1"/>
</dbReference>
<keyword evidence="2" id="KW-0808">Transferase</keyword>
<dbReference type="InterPro" id="IPR043129">
    <property type="entry name" value="ATPase_NBD"/>
</dbReference>
<evidence type="ECO:0000256" key="1">
    <source>
        <dbReference type="ARBA" id="ARBA00009156"/>
    </source>
</evidence>
<protein>
    <submittedName>
        <fullName evidence="7">Carbohydrate kinase of FGGY family protein</fullName>
    </submittedName>
</protein>
<feature type="domain" description="Carbohydrate kinase FGGY C-terminal" evidence="6">
    <location>
        <begin position="3"/>
        <end position="90"/>
    </location>
</feature>
<organism evidence="7 8">
    <name type="scientific">Dyadobacter jejuensis</name>
    <dbReference type="NCBI Taxonomy" id="1082580"/>
    <lineage>
        <taxon>Bacteria</taxon>
        <taxon>Pseudomonadati</taxon>
        <taxon>Bacteroidota</taxon>
        <taxon>Cytophagia</taxon>
        <taxon>Cytophagales</taxon>
        <taxon>Spirosomataceae</taxon>
        <taxon>Dyadobacter</taxon>
    </lineage>
</organism>
<evidence type="ECO:0000256" key="4">
    <source>
        <dbReference type="ARBA" id="ARBA00022777"/>
    </source>
</evidence>
<dbReference type="InterPro" id="IPR018483">
    <property type="entry name" value="Carb_kinase_FGGY_CS"/>
</dbReference>
<comment type="similarity">
    <text evidence="1">Belongs to the FGGY kinase family.</text>
</comment>
<dbReference type="PROSITE" id="PS00445">
    <property type="entry name" value="FGGY_KINASES_2"/>
    <property type="match status" value="1"/>
</dbReference>
<sequence length="143" mass="15810">MERRASIEGMIFGTTQNHIVWAALESIPYQIKEVIEAMCQDIDADLKGISVNGGLTKNGFVIRFLVDLLGLTLKKLENPDISALGAAYLSGLESGVLRSIDQIKQLNAQKTSVIVPDMANDVVAKRYAGWLERICWFTKISLK</sequence>
<gene>
    <name evidence="7" type="ORF">CLV98_10512</name>
</gene>
<dbReference type="GO" id="GO:0005524">
    <property type="term" value="F:ATP binding"/>
    <property type="evidence" value="ECO:0007669"/>
    <property type="project" value="UniProtKB-KW"/>
</dbReference>
<dbReference type="Gene3D" id="3.30.420.40">
    <property type="match status" value="1"/>
</dbReference>
<keyword evidence="4 7" id="KW-0418">Kinase</keyword>
<evidence type="ECO:0000256" key="5">
    <source>
        <dbReference type="ARBA" id="ARBA00022840"/>
    </source>
</evidence>
<dbReference type="SUPFAM" id="SSF53067">
    <property type="entry name" value="Actin-like ATPase domain"/>
    <property type="match status" value="1"/>
</dbReference>
<accession>A0A316AJY2</accession>
<dbReference type="InterPro" id="IPR018485">
    <property type="entry name" value="FGGY_C"/>
</dbReference>
<dbReference type="OrthoDB" id="1122255at2"/>